<comment type="function">
    <text evidence="3">Required for maturation of 30S ribosomal subunits.</text>
</comment>
<dbReference type="InterPro" id="IPR003728">
    <property type="entry name" value="Ribosome_maturation_RimP"/>
</dbReference>
<keyword evidence="2 3" id="KW-0690">Ribosome biogenesis</keyword>
<evidence type="ECO:0000259" key="4">
    <source>
        <dbReference type="Pfam" id="PF02576"/>
    </source>
</evidence>
<dbReference type="Pfam" id="PF02576">
    <property type="entry name" value="RimP_N"/>
    <property type="match status" value="1"/>
</dbReference>
<dbReference type="Pfam" id="PF17384">
    <property type="entry name" value="DUF150_C"/>
    <property type="match status" value="1"/>
</dbReference>
<sequence length="155" mass="17050">MIDKNEVRRLVEEAIAGTDAFVVDVTVSAANDIVVELDSATGIDLDFCADLNRSLNEKLDREDEDYSLEVGTASLTAPFKVKGQYEKNLGNEVEVLTRDGKKLKGVLTAVTDEDFTLEVTRKVKEPGAKRPVMVAEPTVIPMAQAKQVCYVINFK</sequence>
<dbReference type="SUPFAM" id="SSF75420">
    <property type="entry name" value="YhbC-like, N-terminal domain"/>
    <property type="match status" value="1"/>
</dbReference>
<accession>A0A2V1IKH9</accession>
<dbReference type="RefSeq" id="WP_107032449.1">
    <property type="nucleotide sequence ID" value="NZ_CAJSYL010000027.1"/>
</dbReference>
<comment type="similarity">
    <text evidence="3">Belongs to the RimP family.</text>
</comment>
<evidence type="ECO:0000313" key="6">
    <source>
        <dbReference type="EMBL" id="PWB01898.1"/>
    </source>
</evidence>
<dbReference type="InterPro" id="IPR035956">
    <property type="entry name" value="RimP_N_sf"/>
</dbReference>
<reference evidence="7" key="1">
    <citation type="submission" date="2018-02" db="EMBL/GenBank/DDBJ databases">
        <authorList>
            <person name="Clavel T."/>
            <person name="Strowig T."/>
        </authorList>
    </citation>
    <scope>NUCLEOTIDE SEQUENCE [LARGE SCALE GENOMIC DNA]</scope>
    <source>
        <strain evidence="7">DSM 103720</strain>
    </source>
</reference>
<gene>
    <name evidence="3" type="primary">rimP</name>
    <name evidence="6" type="ORF">C5O23_08115</name>
</gene>
<feature type="domain" description="Ribosome maturation factor RimP N-terminal" evidence="4">
    <location>
        <begin position="10"/>
        <end position="72"/>
    </location>
</feature>
<comment type="caution">
    <text evidence="6">The sequence shown here is derived from an EMBL/GenBank/DDBJ whole genome shotgun (WGS) entry which is preliminary data.</text>
</comment>
<dbReference type="EMBL" id="PUEC01000017">
    <property type="protein sequence ID" value="PWB01898.1"/>
    <property type="molecule type" value="Genomic_DNA"/>
</dbReference>
<evidence type="ECO:0000256" key="2">
    <source>
        <dbReference type="ARBA" id="ARBA00022517"/>
    </source>
</evidence>
<dbReference type="InterPro" id="IPR028989">
    <property type="entry name" value="RimP_N"/>
</dbReference>
<dbReference type="HAMAP" id="MF_01077">
    <property type="entry name" value="RimP"/>
    <property type="match status" value="1"/>
</dbReference>
<dbReference type="GO" id="GO:0005829">
    <property type="term" value="C:cytosol"/>
    <property type="evidence" value="ECO:0007669"/>
    <property type="project" value="TreeGrafter"/>
</dbReference>
<dbReference type="PANTHER" id="PTHR33867:SF1">
    <property type="entry name" value="RIBOSOME MATURATION FACTOR RIMP"/>
    <property type="match status" value="1"/>
</dbReference>
<protein>
    <recommendedName>
        <fullName evidence="3">Ribosome maturation factor RimP</fullName>
    </recommendedName>
</protein>
<dbReference type="NCBIfam" id="NF002531">
    <property type="entry name" value="PRK02001.1"/>
    <property type="match status" value="1"/>
</dbReference>
<organism evidence="6 7">
    <name type="scientific">Duncaniella muris</name>
    <dbReference type="NCBI Taxonomy" id="2094150"/>
    <lineage>
        <taxon>Bacteria</taxon>
        <taxon>Pseudomonadati</taxon>
        <taxon>Bacteroidota</taxon>
        <taxon>Bacteroidia</taxon>
        <taxon>Bacteroidales</taxon>
        <taxon>Muribaculaceae</taxon>
        <taxon>Duncaniella</taxon>
    </lineage>
</organism>
<evidence type="ECO:0000256" key="3">
    <source>
        <dbReference type="HAMAP-Rule" id="MF_01077"/>
    </source>
</evidence>
<dbReference type="GO" id="GO:0000028">
    <property type="term" value="P:ribosomal small subunit assembly"/>
    <property type="evidence" value="ECO:0007669"/>
    <property type="project" value="TreeGrafter"/>
</dbReference>
<dbReference type="Gene3D" id="3.30.300.70">
    <property type="entry name" value="RimP-like superfamily, N-terminal"/>
    <property type="match status" value="1"/>
</dbReference>
<proteinExistence type="inferred from homology"/>
<dbReference type="Proteomes" id="UP000244905">
    <property type="component" value="Unassembled WGS sequence"/>
</dbReference>
<evidence type="ECO:0000313" key="7">
    <source>
        <dbReference type="Proteomes" id="UP000244905"/>
    </source>
</evidence>
<dbReference type="AlphaFoldDB" id="A0A2V1IKH9"/>
<dbReference type="GeneID" id="82526309"/>
<dbReference type="InterPro" id="IPR028998">
    <property type="entry name" value="RimP_C"/>
</dbReference>
<keyword evidence="7" id="KW-1185">Reference proteome</keyword>
<name>A0A2V1IKH9_9BACT</name>
<evidence type="ECO:0000259" key="5">
    <source>
        <dbReference type="Pfam" id="PF17384"/>
    </source>
</evidence>
<dbReference type="PANTHER" id="PTHR33867">
    <property type="entry name" value="RIBOSOME MATURATION FACTOR RIMP"/>
    <property type="match status" value="1"/>
</dbReference>
<feature type="domain" description="Ribosome maturation factor RimP C-terminal" evidence="5">
    <location>
        <begin position="82"/>
        <end position="122"/>
    </location>
</feature>
<comment type="subcellular location">
    <subcellularLocation>
        <location evidence="3">Cytoplasm</location>
    </subcellularLocation>
</comment>
<keyword evidence="1 3" id="KW-0963">Cytoplasm</keyword>
<dbReference type="GO" id="GO:0006412">
    <property type="term" value="P:translation"/>
    <property type="evidence" value="ECO:0007669"/>
    <property type="project" value="TreeGrafter"/>
</dbReference>
<evidence type="ECO:0000256" key="1">
    <source>
        <dbReference type="ARBA" id="ARBA00022490"/>
    </source>
</evidence>